<proteinExistence type="predicted"/>
<sequence>MDLNGNLRTLVRFGDDLSLASPVGEAEDLIGKNFIQISETAGP</sequence>
<dbReference type="EMBL" id="AMZY02000014">
    <property type="protein sequence ID" value="EMS32079.1"/>
    <property type="molecule type" value="Genomic_DNA"/>
</dbReference>
<dbReference type="Proteomes" id="UP000010953">
    <property type="component" value="Unassembled WGS sequence"/>
</dbReference>
<organism evidence="1 2">
    <name type="scientific">Mariniradius saccharolyticus AK6</name>
    <dbReference type="NCBI Taxonomy" id="1239962"/>
    <lineage>
        <taxon>Bacteria</taxon>
        <taxon>Pseudomonadati</taxon>
        <taxon>Bacteroidota</taxon>
        <taxon>Cytophagia</taxon>
        <taxon>Cytophagales</taxon>
        <taxon>Cyclobacteriaceae</taxon>
        <taxon>Mariniradius</taxon>
    </lineage>
</organism>
<protein>
    <submittedName>
        <fullName evidence="1">Uncharacterized protein</fullName>
    </submittedName>
</protein>
<gene>
    <name evidence="1" type="ORF">C943_01341</name>
</gene>
<reference evidence="1" key="1">
    <citation type="submission" date="2013-01" db="EMBL/GenBank/DDBJ databases">
        <title>Genome assembly of Mariniradius saccharolyticus AK6.</title>
        <authorList>
            <person name="Vaidya B."/>
            <person name="Khatri I."/>
            <person name="Tanuku N.R.S."/>
            <person name="Subramanian S."/>
            <person name="Pinnaka A."/>
        </authorList>
    </citation>
    <scope>NUCLEOTIDE SEQUENCE [LARGE SCALE GENOMIC DNA]</scope>
    <source>
        <strain evidence="1">AK6</strain>
    </source>
</reference>
<evidence type="ECO:0000313" key="1">
    <source>
        <dbReference type="EMBL" id="EMS32079.1"/>
    </source>
</evidence>
<comment type="caution">
    <text evidence="1">The sequence shown here is derived from an EMBL/GenBank/DDBJ whole genome shotgun (WGS) entry which is preliminary data.</text>
</comment>
<dbReference type="AlphaFoldDB" id="M7XB02"/>
<evidence type="ECO:0000313" key="2">
    <source>
        <dbReference type="Proteomes" id="UP000010953"/>
    </source>
</evidence>
<keyword evidence="2" id="KW-1185">Reference proteome</keyword>
<accession>M7XB02</accession>
<dbReference type="InParanoid" id="M7XB02"/>
<name>M7XB02_9BACT</name>